<name>A0A3D9Z489_9HYPH</name>
<dbReference type="Proteomes" id="UP000256900">
    <property type="component" value="Unassembled WGS sequence"/>
</dbReference>
<dbReference type="Gene3D" id="1.25.40.10">
    <property type="entry name" value="Tetratricopeptide repeat domain"/>
    <property type="match status" value="1"/>
</dbReference>
<evidence type="ECO:0000313" key="1">
    <source>
        <dbReference type="EMBL" id="REF85969.1"/>
    </source>
</evidence>
<proteinExistence type="predicted"/>
<comment type="caution">
    <text evidence="1">The sequence shown here is derived from an EMBL/GenBank/DDBJ whole genome shotgun (WGS) entry which is preliminary data.</text>
</comment>
<dbReference type="EMBL" id="QUMO01000003">
    <property type="protein sequence ID" value="REF85969.1"/>
    <property type="molecule type" value="Genomic_DNA"/>
</dbReference>
<gene>
    <name evidence="1" type="ORF">DES32_2009</name>
</gene>
<sequence>MDDAAVQRGGAIVRRFQLLLAGLGFCVCAVFTAQADNRTDRQALAATQARLLAETLETPRNFDLVFQYVQVSEALGDYEAAISALERVLAFAPRLARANFELATLYFRLGSYDNAVHYFKVAGAAPDLPVTLRARLTAYLPEAEKQLQPIRWSGFLQTGIGYQSNVAALPDAGFLSLFAHDVPQGSNVPQQSDGEVFGLAKISNVYDFENQRGDRIETNFIGYGTSQFSLSQFDLGYVEANIGPRLALDPANWPGVTIKPYLVGNLSWIGGESYLNSGGAGVTLGFDTARDWSIAPDVEWRHISVNNPGRYQITALGDGDYISVSADGIYRFTELMSIDVRPIYARASAVNPWQSFNQGGFQVSFHDEFAPPFPWMPLQWSVTPYFSALWDAFDAPDVAVNPYVRRCDFAYYGGVLLDMPITATLGLSGMLQYARTNSNLPNFTNDDVTVLFGPTARF</sequence>
<dbReference type="AlphaFoldDB" id="A0A3D9Z489"/>
<dbReference type="RefSeq" id="WP_115836563.1">
    <property type="nucleotide sequence ID" value="NZ_CP025086.1"/>
</dbReference>
<reference evidence="1 2" key="1">
    <citation type="submission" date="2018-08" db="EMBL/GenBank/DDBJ databases">
        <title>Genomic Encyclopedia of Type Strains, Phase IV (KMG-IV): sequencing the most valuable type-strain genomes for metagenomic binning, comparative biology and taxonomic classification.</title>
        <authorList>
            <person name="Goeker M."/>
        </authorList>
    </citation>
    <scope>NUCLEOTIDE SEQUENCE [LARGE SCALE GENOMIC DNA]</scope>
    <source>
        <strain evidence="1 2">BW863</strain>
    </source>
</reference>
<evidence type="ECO:0000313" key="2">
    <source>
        <dbReference type="Proteomes" id="UP000256900"/>
    </source>
</evidence>
<dbReference type="OrthoDB" id="7812878at2"/>
<dbReference type="Pfam" id="PF14559">
    <property type="entry name" value="TPR_19"/>
    <property type="match status" value="1"/>
</dbReference>
<organism evidence="1 2">
    <name type="scientific">Methylovirgula ligni</name>
    <dbReference type="NCBI Taxonomy" id="569860"/>
    <lineage>
        <taxon>Bacteria</taxon>
        <taxon>Pseudomonadati</taxon>
        <taxon>Pseudomonadota</taxon>
        <taxon>Alphaproteobacteria</taxon>
        <taxon>Hyphomicrobiales</taxon>
        <taxon>Beijerinckiaceae</taxon>
        <taxon>Methylovirgula</taxon>
    </lineage>
</organism>
<protein>
    <submittedName>
        <fullName evidence="1">Tetratricopeptide repeat protein</fullName>
    </submittedName>
</protein>
<keyword evidence="2" id="KW-1185">Reference proteome</keyword>
<accession>A0A3D9Z489</accession>
<dbReference type="SUPFAM" id="SSF48452">
    <property type="entry name" value="TPR-like"/>
    <property type="match status" value="1"/>
</dbReference>
<dbReference type="InterPro" id="IPR011990">
    <property type="entry name" value="TPR-like_helical_dom_sf"/>
</dbReference>